<dbReference type="Gene3D" id="3.90.1570.10">
    <property type="entry name" value="tt1808, chain A"/>
    <property type="match status" value="1"/>
</dbReference>
<dbReference type="CDD" id="cd06260">
    <property type="entry name" value="DUF820-like"/>
    <property type="match status" value="1"/>
</dbReference>
<gene>
    <name evidence="2" type="ORF">J2I47_01320</name>
</gene>
<dbReference type="GO" id="GO:0004519">
    <property type="term" value="F:endonuclease activity"/>
    <property type="evidence" value="ECO:0007669"/>
    <property type="project" value="UniProtKB-KW"/>
</dbReference>
<name>A0A939GB80_9BACT</name>
<dbReference type="PANTHER" id="PTHR36558">
    <property type="entry name" value="GLR1098 PROTEIN"/>
    <property type="match status" value="1"/>
</dbReference>
<evidence type="ECO:0000313" key="3">
    <source>
        <dbReference type="Proteomes" id="UP000664034"/>
    </source>
</evidence>
<dbReference type="PANTHER" id="PTHR36558:SF1">
    <property type="entry name" value="RESTRICTION ENDONUCLEASE DOMAIN-CONTAINING PROTEIN-RELATED"/>
    <property type="match status" value="1"/>
</dbReference>
<organism evidence="2 3">
    <name type="scientific">Fibrella rubiginis</name>
    <dbReference type="NCBI Taxonomy" id="2817060"/>
    <lineage>
        <taxon>Bacteria</taxon>
        <taxon>Pseudomonadati</taxon>
        <taxon>Bacteroidota</taxon>
        <taxon>Cytophagia</taxon>
        <taxon>Cytophagales</taxon>
        <taxon>Spirosomataceae</taxon>
        <taxon>Fibrella</taxon>
    </lineage>
</organism>
<keyword evidence="3" id="KW-1185">Reference proteome</keyword>
<keyword evidence="2" id="KW-0378">Hydrolase</keyword>
<evidence type="ECO:0000313" key="2">
    <source>
        <dbReference type="EMBL" id="MBO0935176.1"/>
    </source>
</evidence>
<keyword evidence="2" id="KW-0255">Endonuclease</keyword>
<protein>
    <submittedName>
        <fullName evidence="2">Uma2 family endonuclease</fullName>
    </submittedName>
</protein>
<dbReference type="Proteomes" id="UP000664034">
    <property type="component" value="Unassembled WGS sequence"/>
</dbReference>
<dbReference type="Pfam" id="PF05685">
    <property type="entry name" value="Uma2"/>
    <property type="match status" value="1"/>
</dbReference>
<evidence type="ECO:0000259" key="1">
    <source>
        <dbReference type="Pfam" id="PF05685"/>
    </source>
</evidence>
<accession>A0A939GB80</accession>
<comment type="caution">
    <text evidence="2">The sequence shown here is derived from an EMBL/GenBank/DDBJ whole genome shotgun (WGS) entry which is preliminary data.</text>
</comment>
<dbReference type="SUPFAM" id="SSF52980">
    <property type="entry name" value="Restriction endonuclease-like"/>
    <property type="match status" value="1"/>
</dbReference>
<dbReference type="AlphaFoldDB" id="A0A939GB80"/>
<dbReference type="EMBL" id="JAFMYV010000001">
    <property type="protein sequence ID" value="MBO0935176.1"/>
    <property type="molecule type" value="Genomic_DNA"/>
</dbReference>
<dbReference type="InterPro" id="IPR008538">
    <property type="entry name" value="Uma2"/>
</dbReference>
<sequence length="205" mass="23541">MQAPPTRRSATRQAQRRRKATLDQYMTTVVQSVQKQEYIDGEIRLMPYTSENHGLIVANLIGLLGTSLKGTGYRVYPNNRMLFVPETANYYYPDVMVVCGESVFKTYKGKMQATVNPTVLIEVLSESTSDYDETMKWYNYNKLHSLQQYIRVSQNALRLDLYTRVGDSNDWLNTFAEQPDQSVTIGGCTITIRDVYEHVGGYKYN</sequence>
<keyword evidence="2" id="KW-0540">Nuclease</keyword>
<feature type="domain" description="Putative restriction endonuclease" evidence="1">
    <location>
        <begin position="31"/>
        <end position="182"/>
    </location>
</feature>
<dbReference type="InterPro" id="IPR012296">
    <property type="entry name" value="Nuclease_put_TT1808"/>
</dbReference>
<reference evidence="2" key="1">
    <citation type="submission" date="2021-03" db="EMBL/GenBank/DDBJ databases">
        <title>Fibrella sp. HMF5335 genome sequencing and assembly.</title>
        <authorList>
            <person name="Kang H."/>
            <person name="Kim H."/>
            <person name="Bae S."/>
            <person name="Joh K."/>
        </authorList>
    </citation>
    <scope>NUCLEOTIDE SEQUENCE</scope>
    <source>
        <strain evidence="2">HMF5335</strain>
    </source>
</reference>
<dbReference type="InterPro" id="IPR011335">
    <property type="entry name" value="Restrct_endonuc-II-like"/>
</dbReference>
<dbReference type="RefSeq" id="WP_207362742.1">
    <property type="nucleotide sequence ID" value="NZ_JAFMYV010000001.1"/>
</dbReference>
<proteinExistence type="predicted"/>